<evidence type="ECO:0000256" key="2">
    <source>
        <dbReference type="SAM" id="SignalP"/>
    </source>
</evidence>
<feature type="compositionally biased region" description="Polar residues" evidence="1">
    <location>
        <begin position="61"/>
        <end position="72"/>
    </location>
</feature>
<protein>
    <recommendedName>
        <fullName evidence="5">Outer membrane protein beta-barrel domain-containing protein</fullName>
    </recommendedName>
</protein>
<name>A0A1Z3NBX9_BDEBC</name>
<evidence type="ECO:0000313" key="4">
    <source>
        <dbReference type="Proteomes" id="UP000197003"/>
    </source>
</evidence>
<feature type="region of interest" description="Disordered" evidence="1">
    <location>
        <begin position="53"/>
        <end position="73"/>
    </location>
</feature>
<dbReference type="RefSeq" id="WP_088566367.1">
    <property type="nucleotide sequence ID" value="NZ_CP020946.1"/>
</dbReference>
<dbReference type="Proteomes" id="UP000197003">
    <property type="component" value="Chromosome"/>
</dbReference>
<organism evidence="3 4">
    <name type="scientific">Bdellovibrio bacteriovorus</name>
    <dbReference type="NCBI Taxonomy" id="959"/>
    <lineage>
        <taxon>Bacteria</taxon>
        <taxon>Pseudomonadati</taxon>
        <taxon>Bdellovibrionota</taxon>
        <taxon>Bdellovibrionia</taxon>
        <taxon>Bdellovibrionales</taxon>
        <taxon>Pseudobdellovibrionaceae</taxon>
        <taxon>Bdellovibrio</taxon>
    </lineage>
</organism>
<dbReference type="AlphaFoldDB" id="A0A1Z3NBX9"/>
<keyword evidence="2" id="KW-0732">Signal</keyword>
<evidence type="ECO:0008006" key="5">
    <source>
        <dbReference type="Google" id="ProtNLM"/>
    </source>
</evidence>
<proteinExistence type="predicted"/>
<sequence>MNAWHKYFVVLLAVVSFHAVQAQEQGPPQEPPFVQEETEFEGEDLQIEDEIQSAAPGKESGTVNLNEQTPSDSKIEEDLMLEEETPAVVEETAPVVIPEEPPQQVAPVKKTPQVEVVRRSKSGGVEYIQHPQAAKGLMTITKDGAYVYRVKPPSASKESGTFRVGMMDPPKIDSADGVTNYDSMYGSSSQAMFMFDYEWKPFNGYGSLGIQAGLGLLYATGQGRFITPDPQFPNQEAKEEYSFLAVPLNVGGVYRLEWSDRQWIAPYVSAGGTYIGVVEIRDDGKSPSVVGTPGVYGAGGLLFNIAAMSDDTAFTLSSEYGINNLWLSLEYRQLQTFSEDVDFSGGIIGAGVTVDY</sequence>
<reference evidence="3 4" key="1">
    <citation type="submission" date="2017-04" db="EMBL/GenBank/DDBJ databases">
        <title>Whole genome sequence of Bdellovibrio bacteriovorus strain SSB218315.</title>
        <authorList>
            <person name="Oyedara O."/>
            <person name="Rodriguez-Perez M.A."/>
        </authorList>
    </citation>
    <scope>NUCLEOTIDE SEQUENCE [LARGE SCALE GENOMIC DNA]</scope>
    <source>
        <strain evidence="3 4">SSB218315</strain>
    </source>
</reference>
<evidence type="ECO:0000256" key="1">
    <source>
        <dbReference type="SAM" id="MobiDB-lite"/>
    </source>
</evidence>
<dbReference type="OrthoDB" id="5289189at2"/>
<evidence type="ECO:0000313" key="3">
    <source>
        <dbReference type="EMBL" id="ASD64945.1"/>
    </source>
</evidence>
<gene>
    <name evidence="3" type="ORF">B9G79_15900</name>
</gene>
<feature type="signal peptide" evidence="2">
    <location>
        <begin position="1"/>
        <end position="22"/>
    </location>
</feature>
<accession>A0A1Z3NBX9</accession>
<dbReference type="EMBL" id="CP020946">
    <property type="protein sequence ID" value="ASD64945.1"/>
    <property type="molecule type" value="Genomic_DNA"/>
</dbReference>
<feature type="chain" id="PRO_5012057334" description="Outer membrane protein beta-barrel domain-containing protein" evidence="2">
    <location>
        <begin position="23"/>
        <end position="356"/>
    </location>
</feature>